<dbReference type="RefSeq" id="WP_115936539.1">
    <property type="nucleotide sequence ID" value="NZ_QRDW01000004.1"/>
</dbReference>
<proteinExistence type="predicted"/>
<protein>
    <submittedName>
        <fullName evidence="1">Uncharacterized protein</fullName>
    </submittedName>
</protein>
<sequence>MSKRIRIERICGLFLLALVSLGAIAESYLTTGHYCLSDQNGYRRCSKVMKDPVDPTLDNALYAQEIPVAGSH</sequence>
<evidence type="ECO:0000313" key="1">
    <source>
        <dbReference type="EMBL" id="RED50734.1"/>
    </source>
</evidence>
<organism evidence="1 2">
    <name type="scientific">Aestuariispira insulae</name>
    <dbReference type="NCBI Taxonomy" id="1461337"/>
    <lineage>
        <taxon>Bacteria</taxon>
        <taxon>Pseudomonadati</taxon>
        <taxon>Pseudomonadota</taxon>
        <taxon>Alphaproteobacteria</taxon>
        <taxon>Rhodospirillales</taxon>
        <taxon>Kiloniellaceae</taxon>
        <taxon>Aestuariispira</taxon>
    </lineage>
</organism>
<gene>
    <name evidence="1" type="ORF">DFP90_1045</name>
</gene>
<name>A0A3D9HML8_9PROT</name>
<keyword evidence="2" id="KW-1185">Reference proteome</keyword>
<evidence type="ECO:0000313" key="2">
    <source>
        <dbReference type="Proteomes" id="UP000256845"/>
    </source>
</evidence>
<accession>A0A3D9HML8</accession>
<dbReference type="AlphaFoldDB" id="A0A3D9HML8"/>
<dbReference type="EMBL" id="QRDW01000004">
    <property type="protein sequence ID" value="RED50734.1"/>
    <property type="molecule type" value="Genomic_DNA"/>
</dbReference>
<comment type="caution">
    <text evidence="1">The sequence shown here is derived from an EMBL/GenBank/DDBJ whole genome shotgun (WGS) entry which is preliminary data.</text>
</comment>
<dbReference type="Proteomes" id="UP000256845">
    <property type="component" value="Unassembled WGS sequence"/>
</dbReference>
<reference evidence="1 2" key="1">
    <citation type="submission" date="2018-07" db="EMBL/GenBank/DDBJ databases">
        <title>Genomic Encyclopedia of Type Strains, Phase III (KMG-III): the genomes of soil and plant-associated and newly described type strains.</title>
        <authorList>
            <person name="Whitman W."/>
        </authorList>
    </citation>
    <scope>NUCLEOTIDE SEQUENCE [LARGE SCALE GENOMIC DNA]</scope>
    <source>
        <strain evidence="1 2">CECT 8488</strain>
    </source>
</reference>